<keyword evidence="1" id="KW-1133">Transmembrane helix</keyword>
<dbReference type="EMBL" id="CAJNIZ010007499">
    <property type="protein sequence ID" value="CAE7258462.1"/>
    <property type="molecule type" value="Genomic_DNA"/>
</dbReference>
<accession>A0A812MI68</accession>
<feature type="transmembrane region" description="Helical" evidence="1">
    <location>
        <begin position="45"/>
        <end position="62"/>
    </location>
</feature>
<proteinExistence type="predicted"/>
<comment type="caution">
    <text evidence="2">The sequence shown here is derived from an EMBL/GenBank/DDBJ whole genome shotgun (WGS) entry which is preliminary data.</text>
</comment>
<feature type="transmembrane region" description="Helical" evidence="1">
    <location>
        <begin position="130"/>
        <end position="151"/>
    </location>
</feature>
<feature type="non-terminal residue" evidence="2">
    <location>
        <position position="1"/>
    </location>
</feature>
<gene>
    <name evidence="2" type="ORF">SPIL2461_LOCUS5338</name>
</gene>
<keyword evidence="3" id="KW-1185">Reference proteome</keyword>
<feature type="transmembrane region" description="Helical" evidence="1">
    <location>
        <begin position="94"/>
        <end position="118"/>
    </location>
</feature>
<protein>
    <submittedName>
        <fullName evidence="2">Uncharacterized protein</fullName>
    </submittedName>
</protein>
<dbReference type="OrthoDB" id="427647at2759"/>
<evidence type="ECO:0000313" key="3">
    <source>
        <dbReference type="Proteomes" id="UP000649617"/>
    </source>
</evidence>
<dbReference type="AlphaFoldDB" id="A0A812MI68"/>
<dbReference type="Proteomes" id="UP000649617">
    <property type="component" value="Unassembled WGS sequence"/>
</dbReference>
<keyword evidence="1" id="KW-0472">Membrane</keyword>
<evidence type="ECO:0000256" key="1">
    <source>
        <dbReference type="SAM" id="Phobius"/>
    </source>
</evidence>
<reference evidence="2" key="1">
    <citation type="submission" date="2021-02" db="EMBL/GenBank/DDBJ databases">
        <authorList>
            <person name="Dougan E. K."/>
            <person name="Rhodes N."/>
            <person name="Thang M."/>
            <person name="Chan C."/>
        </authorList>
    </citation>
    <scope>NUCLEOTIDE SEQUENCE</scope>
</reference>
<organism evidence="2 3">
    <name type="scientific">Symbiodinium pilosum</name>
    <name type="common">Dinoflagellate</name>
    <dbReference type="NCBI Taxonomy" id="2952"/>
    <lineage>
        <taxon>Eukaryota</taxon>
        <taxon>Sar</taxon>
        <taxon>Alveolata</taxon>
        <taxon>Dinophyceae</taxon>
        <taxon>Suessiales</taxon>
        <taxon>Symbiodiniaceae</taxon>
        <taxon>Symbiodinium</taxon>
    </lineage>
</organism>
<feature type="non-terminal residue" evidence="2">
    <location>
        <position position="159"/>
    </location>
</feature>
<sequence>GMGHLLVREIHQVVKDKREGKIERLCNKKIPVPAHLCRCQELGNLALLMLLVLMCIYEPIWWCVGDMYGNYPGAGLFTTMCPAATVLKDTYVVLACAAMILYCILILDLSIVSMRISAFVLVCGRVFEEVALFLGAASFFILTFALGICTLNNQSARFA</sequence>
<keyword evidence="1" id="KW-0812">Transmembrane</keyword>
<evidence type="ECO:0000313" key="2">
    <source>
        <dbReference type="EMBL" id="CAE7258462.1"/>
    </source>
</evidence>
<name>A0A812MI68_SYMPI</name>